<reference evidence="7" key="1">
    <citation type="journal article" date="2020" name="Stud. Mycol.">
        <title>101 Dothideomycetes genomes: a test case for predicting lifestyles and emergence of pathogens.</title>
        <authorList>
            <person name="Haridas S."/>
            <person name="Albert R."/>
            <person name="Binder M."/>
            <person name="Bloem J."/>
            <person name="Labutti K."/>
            <person name="Salamov A."/>
            <person name="Andreopoulos B."/>
            <person name="Baker S."/>
            <person name="Barry K."/>
            <person name="Bills G."/>
            <person name="Bluhm B."/>
            <person name="Cannon C."/>
            <person name="Castanera R."/>
            <person name="Culley D."/>
            <person name="Daum C."/>
            <person name="Ezra D."/>
            <person name="Gonzalez J."/>
            <person name="Henrissat B."/>
            <person name="Kuo A."/>
            <person name="Liang C."/>
            <person name="Lipzen A."/>
            <person name="Lutzoni F."/>
            <person name="Magnuson J."/>
            <person name="Mondo S."/>
            <person name="Nolan M."/>
            <person name="Ohm R."/>
            <person name="Pangilinan J."/>
            <person name="Park H.-J."/>
            <person name="Ramirez L."/>
            <person name="Alfaro M."/>
            <person name="Sun H."/>
            <person name="Tritt A."/>
            <person name="Yoshinaga Y."/>
            <person name="Zwiers L.-H."/>
            <person name="Turgeon B."/>
            <person name="Goodwin S."/>
            <person name="Spatafora J."/>
            <person name="Crous P."/>
            <person name="Grigoriev I."/>
        </authorList>
    </citation>
    <scope>NUCLEOTIDE SEQUENCE</scope>
    <source>
        <strain evidence="7">CBS 133067</strain>
    </source>
</reference>
<keyword evidence="8" id="KW-1185">Reference proteome</keyword>
<dbReference type="Proteomes" id="UP000799772">
    <property type="component" value="Unassembled WGS sequence"/>
</dbReference>
<feature type="transmembrane region" description="Helical" evidence="3">
    <location>
        <begin position="29"/>
        <end position="52"/>
    </location>
</feature>
<dbReference type="OrthoDB" id="5841748at2759"/>
<dbReference type="AlphaFoldDB" id="A0A9P4I222"/>
<dbReference type="CDD" id="cd08022">
    <property type="entry name" value="M28_PSMA_like"/>
    <property type="match status" value="1"/>
</dbReference>
<feature type="domain" description="Transferrin receptor-like dimerisation" evidence="5">
    <location>
        <begin position="685"/>
        <end position="811"/>
    </location>
</feature>
<dbReference type="FunFam" id="3.50.30.30:FF:000008">
    <property type="entry name" value="Glutamate carboxypeptidase 2"/>
    <property type="match status" value="1"/>
</dbReference>
<dbReference type="PANTHER" id="PTHR10404">
    <property type="entry name" value="N-ACETYLATED-ALPHA-LINKED ACIDIC DIPEPTIDASE"/>
    <property type="match status" value="1"/>
</dbReference>
<evidence type="ECO:0000256" key="1">
    <source>
        <dbReference type="ARBA" id="ARBA00005634"/>
    </source>
</evidence>
<dbReference type="Pfam" id="PF04389">
    <property type="entry name" value="Peptidase_M28"/>
    <property type="match status" value="1"/>
</dbReference>
<feature type="region of interest" description="Disordered" evidence="2">
    <location>
        <begin position="284"/>
        <end position="307"/>
    </location>
</feature>
<evidence type="ECO:0000256" key="3">
    <source>
        <dbReference type="SAM" id="Phobius"/>
    </source>
</evidence>
<dbReference type="Gene3D" id="3.50.30.30">
    <property type="match status" value="1"/>
</dbReference>
<dbReference type="PANTHER" id="PTHR10404:SF46">
    <property type="entry name" value="VACUOLAR PROTEIN SORTING-ASSOCIATED PROTEIN 70"/>
    <property type="match status" value="1"/>
</dbReference>
<evidence type="ECO:0000313" key="7">
    <source>
        <dbReference type="EMBL" id="KAF2093545.1"/>
    </source>
</evidence>
<keyword evidence="3" id="KW-0812">Transmembrane</keyword>
<dbReference type="Gene3D" id="3.40.630.10">
    <property type="entry name" value="Zn peptidases"/>
    <property type="match status" value="1"/>
</dbReference>
<dbReference type="Pfam" id="PF02225">
    <property type="entry name" value="PA"/>
    <property type="match status" value="1"/>
</dbReference>
<dbReference type="SUPFAM" id="SSF47672">
    <property type="entry name" value="Transferrin receptor-like dimerisation domain"/>
    <property type="match status" value="1"/>
</dbReference>
<dbReference type="FunFam" id="3.40.630.10:FF:000101">
    <property type="entry name" value="N-acetylated alpha-linked acidic dipeptidase like 1"/>
    <property type="match status" value="1"/>
</dbReference>
<evidence type="ECO:0000259" key="5">
    <source>
        <dbReference type="Pfam" id="PF04253"/>
    </source>
</evidence>
<evidence type="ECO:0000313" key="8">
    <source>
        <dbReference type="Proteomes" id="UP000799772"/>
    </source>
</evidence>
<name>A0A9P4I222_9PEZI</name>
<dbReference type="SUPFAM" id="SSF52025">
    <property type="entry name" value="PA domain"/>
    <property type="match status" value="1"/>
</dbReference>
<keyword evidence="3" id="KW-0472">Membrane</keyword>
<dbReference type="InterPro" id="IPR007365">
    <property type="entry name" value="TFR-like_dimer_dom"/>
</dbReference>
<dbReference type="InterPro" id="IPR046450">
    <property type="entry name" value="PA_dom_sf"/>
</dbReference>
<dbReference type="InterPro" id="IPR003137">
    <property type="entry name" value="PA_domain"/>
</dbReference>
<dbReference type="InterPro" id="IPR039373">
    <property type="entry name" value="Peptidase_M28B"/>
</dbReference>
<sequence>MSGERTPLLAVVRVEQPRRRYPHQTLRRFCTFLLSAVLLIAIVVFLLLLFVIPDCEDLRRHNHRHSKFCLSKHPFFRNNDNTALSLKAQADDGLTYDELIDILAETPTEEKAKEWSAYYTAGPHLAGKNLSQAEWTRDKWTEFGVNHAEIVAYDIYTNYPLGHRLALLEKESKSKEDDVETKASWKVKYEASLEEDVLEEDHTSGLKDRIPTFHGYSASGNVTASYVFCNYGTFQDFEDLQAANVSLKGKIAVVKYGEIFRGLKIKRAQELGMVGAVIYSDPGDDSITEEDGYEPYPKGPARNPSSVQRGSVQFLSIAPGDPTTPGWPSKPGCPRVNANHSTPSIPSVPISYLDALPILKALNGHGPKASSLGKSWKTGGLGYKGVKYNIGPTPDNVALNLFNEQEYVITPQWDVIGFINGTLQDEVVILGNHRDAWIAGGAADPNSGSAALNEVVRSFGVAVSKGWKPLRTIVFASWDGEEYGLLGSTEWVEDYVQWLGKTAVAYLNVDVGADGTHFKASAAPLLNQALIDTTKMILSANQTKKGQTVYDLWDKQIRTMGSGSDFTAFQDFAGIPCVDLGFDTSPGDAVYHYHSNYDSFDWMNKFGDKGWHYHATVARVFGVLAAKISETPIIPFHATDYADALLSYLDRLKEVAANTTDAAGFSTEADLAAPLPITPDNAPFNFAPLVSSINRLHNASTAFDAKAAKLQQEIDENPIPWWRWWSRVKQYYAVRKINDKYKMLERQFLYHKGFDKRPWFKHVVFAPGIWTGYAGATFPPLVEAIEEGNKGGVYKWTGIITGLVEKAASLLED</sequence>
<protein>
    <submittedName>
        <fullName evidence="7">N-acetylated-alpha-linked acidic dipeptidase-like protein</fullName>
    </submittedName>
</protein>
<accession>A0A9P4I222</accession>
<feature type="domain" description="Peptidase M28" evidence="6">
    <location>
        <begin position="415"/>
        <end position="604"/>
    </location>
</feature>
<dbReference type="InterPro" id="IPR036757">
    <property type="entry name" value="TFR-like_dimer_dom_sf"/>
</dbReference>
<gene>
    <name evidence="7" type="ORF">NA57DRAFT_48002</name>
</gene>
<dbReference type="Pfam" id="PF04253">
    <property type="entry name" value="TFR_dimer"/>
    <property type="match status" value="1"/>
</dbReference>
<comment type="caution">
    <text evidence="7">The sequence shown here is derived from an EMBL/GenBank/DDBJ whole genome shotgun (WGS) entry which is preliminary data.</text>
</comment>
<evidence type="ECO:0000259" key="6">
    <source>
        <dbReference type="Pfam" id="PF04389"/>
    </source>
</evidence>
<evidence type="ECO:0000259" key="4">
    <source>
        <dbReference type="Pfam" id="PF02225"/>
    </source>
</evidence>
<proteinExistence type="inferred from homology"/>
<keyword evidence="3" id="KW-1133">Transmembrane helix</keyword>
<dbReference type="SUPFAM" id="SSF53187">
    <property type="entry name" value="Zn-dependent exopeptidases"/>
    <property type="match status" value="1"/>
</dbReference>
<feature type="domain" description="PA" evidence="4">
    <location>
        <begin position="225"/>
        <end position="297"/>
    </location>
</feature>
<dbReference type="InterPro" id="IPR007484">
    <property type="entry name" value="Peptidase_M28"/>
</dbReference>
<comment type="similarity">
    <text evidence="1">Belongs to the peptidase M28 family. M28B subfamily.</text>
</comment>
<dbReference type="Gene3D" id="1.20.930.40">
    <property type="entry name" value="Transferrin receptor-like, dimerisation domain"/>
    <property type="match status" value="1"/>
</dbReference>
<evidence type="ECO:0000256" key="2">
    <source>
        <dbReference type="SAM" id="MobiDB-lite"/>
    </source>
</evidence>
<dbReference type="EMBL" id="ML978137">
    <property type="protein sequence ID" value="KAF2093545.1"/>
    <property type="molecule type" value="Genomic_DNA"/>
</dbReference>
<dbReference type="CDD" id="cd02121">
    <property type="entry name" value="PA_GCPII_like"/>
    <property type="match status" value="1"/>
</dbReference>
<organism evidence="7 8">
    <name type="scientific">Rhizodiscina lignyota</name>
    <dbReference type="NCBI Taxonomy" id="1504668"/>
    <lineage>
        <taxon>Eukaryota</taxon>
        <taxon>Fungi</taxon>
        <taxon>Dikarya</taxon>
        <taxon>Ascomycota</taxon>
        <taxon>Pezizomycotina</taxon>
        <taxon>Dothideomycetes</taxon>
        <taxon>Pleosporomycetidae</taxon>
        <taxon>Aulographales</taxon>
        <taxon>Rhizodiscinaceae</taxon>
        <taxon>Rhizodiscina</taxon>
    </lineage>
</organism>
<dbReference type="GO" id="GO:0004180">
    <property type="term" value="F:carboxypeptidase activity"/>
    <property type="evidence" value="ECO:0007669"/>
    <property type="project" value="TreeGrafter"/>
</dbReference>
<feature type="compositionally biased region" description="Acidic residues" evidence="2">
    <location>
        <begin position="284"/>
        <end position="293"/>
    </location>
</feature>